<accession>A0A6N0HQ23</accession>
<evidence type="ECO:0000313" key="1">
    <source>
        <dbReference type="EMBL" id="QKQ24489.1"/>
    </source>
</evidence>
<proteinExistence type="predicted"/>
<dbReference type="KEGG" id="reo:HUE58_05105"/>
<protein>
    <submittedName>
        <fullName evidence="1">Uncharacterized protein</fullName>
    </submittedName>
</protein>
<sequence>MSHITNTTTELLTLALSSFNQVLCIELDEIDYNHRPLLFELKQVHLNLQEMEAI</sequence>
<dbReference type="Proteomes" id="UP000509429">
    <property type="component" value="Chromosome"/>
</dbReference>
<keyword evidence="2" id="KW-1185">Reference proteome</keyword>
<evidence type="ECO:0000313" key="2">
    <source>
        <dbReference type="Proteomes" id="UP000509429"/>
    </source>
</evidence>
<organism evidence="1 2">
    <name type="scientific">Candidatus Ruthia endofausta</name>
    <dbReference type="NCBI Taxonomy" id="2738852"/>
    <lineage>
        <taxon>Bacteria</taxon>
        <taxon>Pseudomonadati</taxon>
        <taxon>Pseudomonadota</taxon>
        <taxon>Gammaproteobacteria</taxon>
        <taxon>Candidatus Pseudothioglobaceae</taxon>
        <taxon>Candidatus Ruthturnera</taxon>
    </lineage>
</organism>
<reference evidence="1 2" key="1">
    <citation type="submission" date="2020-05" db="EMBL/GenBank/DDBJ databases">
        <title>Horizontal transmission and recombination maintain forever young bacterial symbiont genomes.</title>
        <authorList>
            <person name="Russell S.L."/>
            <person name="Pepper-Tunick E."/>
            <person name="Svedberg J."/>
            <person name="Byrne A."/>
            <person name="Ruelas Castillo J."/>
            <person name="Vollmers C."/>
            <person name="Beinart R.A."/>
            <person name="Corbett-Detig R."/>
        </authorList>
    </citation>
    <scope>NUCLEOTIDE SEQUENCE [LARGE SCALE GENOMIC DNA]</scope>
    <source>
        <strain evidence="1">JDF_Ridge</strain>
    </source>
</reference>
<dbReference type="EMBL" id="CP054490">
    <property type="protein sequence ID" value="QKQ24489.1"/>
    <property type="molecule type" value="Genomic_DNA"/>
</dbReference>
<dbReference type="AlphaFoldDB" id="A0A6N0HQ23"/>
<name>A0A6N0HQ23_9GAMM</name>
<gene>
    <name evidence="1" type="ORF">HUE58_05105</name>
</gene>
<dbReference type="RefSeq" id="WP_174605926.1">
    <property type="nucleotide sequence ID" value="NZ_CP054490.1"/>
</dbReference>